<gene>
    <name evidence="2" type="ORF">EYF80_033528</name>
</gene>
<reference evidence="2 3" key="1">
    <citation type="submission" date="2019-03" db="EMBL/GenBank/DDBJ databases">
        <title>First draft genome of Liparis tanakae, snailfish: a comprehensive survey of snailfish specific genes.</title>
        <authorList>
            <person name="Kim W."/>
            <person name="Song I."/>
            <person name="Jeong J.-H."/>
            <person name="Kim D."/>
            <person name="Kim S."/>
            <person name="Ryu S."/>
            <person name="Song J.Y."/>
            <person name="Lee S.K."/>
        </authorList>
    </citation>
    <scope>NUCLEOTIDE SEQUENCE [LARGE SCALE GENOMIC DNA]</scope>
    <source>
        <tissue evidence="2">Muscle</tissue>
    </source>
</reference>
<accession>A0A4Z2GT17</accession>
<evidence type="ECO:0000256" key="1">
    <source>
        <dbReference type="SAM" id="MobiDB-lite"/>
    </source>
</evidence>
<keyword evidence="3" id="KW-1185">Reference proteome</keyword>
<dbReference type="AlphaFoldDB" id="A0A4Z2GT17"/>
<name>A0A4Z2GT17_9TELE</name>
<sequence>MFDQWELGGGLLLGGKRRERGNTSQLAKFTSNPAIEERDMLKWTNAAAWLSVSDLLGRGEQPSSSFVCQQSERVPPRDIRVQEPNLHLIKASRHPRLASAFLLEYVEHPSSAAHGPDQGLMMGRIQISAFDTFEEMFSPNVQCLVHHGKEAFEIHEYQKRNDSQIVSQLCRFRVRKLCKGESTALGRESDPFPRLLLLRLNTKRPGHRAQEASDIRLRRLLSKRSSSRETGRSVGTLPRRFRSR</sequence>
<dbReference type="EMBL" id="SRLO01000433">
    <property type="protein sequence ID" value="TNN56235.1"/>
    <property type="molecule type" value="Genomic_DNA"/>
</dbReference>
<evidence type="ECO:0000313" key="2">
    <source>
        <dbReference type="EMBL" id="TNN56235.1"/>
    </source>
</evidence>
<feature type="region of interest" description="Disordered" evidence="1">
    <location>
        <begin position="224"/>
        <end position="244"/>
    </location>
</feature>
<protein>
    <submittedName>
        <fullName evidence="2">Uncharacterized protein</fullName>
    </submittedName>
</protein>
<proteinExistence type="predicted"/>
<organism evidence="2 3">
    <name type="scientific">Liparis tanakae</name>
    <name type="common">Tanaka's snailfish</name>
    <dbReference type="NCBI Taxonomy" id="230148"/>
    <lineage>
        <taxon>Eukaryota</taxon>
        <taxon>Metazoa</taxon>
        <taxon>Chordata</taxon>
        <taxon>Craniata</taxon>
        <taxon>Vertebrata</taxon>
        <taxon>Euteleostomi</taxon>
        <taxon>Actinopterygii</taxon>
        <taxon>Neopterygii</taxon>
        <taxon>Teleostei</taxon>
        <taxon>Neoteleostei</taxon>
        <taxon>Acanthomorphata</taxon>
        <taxon>Eupercaria</taxon>
        <taxon>Perciformes</taxon>
        <taxon>Cottioidei</taxon>
        <taxon>Cottales</taxon>
        <taxon>Liparidae</taxon>
        <taxon>Liparis</taxon>
    </lineage>
</organism>
<dbReference type="Proteomes" id="UP000314294">
    <property type="component" value="Unassembled WGS sequence"/>
</dbReference>
<comment type="caution">
    <text evidence="2">The sequence shown here is derived from an EMBL/GenBank/DDBJ whole genome shotgun (WGS) entry which is preliminary data.</text>
</comment>
<evidence type="ECO:0000313" key="3">
    <source>
        <dbReference type="Proteomes" id="UP000314294"/>
    </source>
</evidence>